<feature type="domain" description="Ubiquitin Mut7-C" evidence="1">
    <location>
        <begin position="6"/>
        <end position="72"/>
    </location>
</feature>
<gene>
    <name evidence="2" type="ORF">ENL71_08740</name>
</gene>
<sequence length="76" mass="8675">MKIGVEVNNFFSRYGSRIGKMEIEIDQNTNVEKLLENLNIPKDKVGFVIVNQKRVDFDYVLSENDSVYITPYATGG</sequence>
<evidence type="ECO:0000259" key="1">
    <source>
        <dbReference type="Pfam" id="PF14451"/>
    </source>
</evidence>
<dbReference type="InterPro" id="IPR027798">
    <property type="entry name" value="Ub_Mut7C"/>
</dbReference>
<dbReference type="InterPro" id="IPR016155">
    <property type="entry name" value="Mopterin_synth/thiamin_S_b"/>
</dbReference>
<dbReference type="InterPro" id="IPR012675">
    <property type="entry name" value="Beta-grasp_dom_sf"/>
</dbReference>
<dbReference type="SUPFAM" id="SSF54285">
    <property type="entry name" value="MoaD/ThiS"/>
    <property type="match status" value="1"/>
</dbReference>
<dbReference type="EMBL" id="DRUZ01000100">
    <property type="protein sequence ID" value="HHS02549.1"/>
    <property type="molecule type" value="Genomic_DNA"/>
</dbReference>
<protein>
    <submittedName>
        <fullName evidence="2">Thiamine biosynthesis protein ThiS</fullName>
    </submittedName>
</protein>
<proteinExistence type="predicted"/>
<reference evidence="2" key="1">
    <citation type="journal article" date="2020" name="mSystems">
        <title>Genome- and Community-Level Interaction Insights into Carbon Utilization and Element Cycling Functions of Hydrothermarchaeota in Hydrothermal Sediment.</title>
        <authorList>
            <person name="Zhou Z."/>
            <person name="Liu Y."/>
            <person name="Xu W."/>
            <person name="Pan J."/>
            <person name="Luo Z.H."/>
            <person name="Li M."/>
        </authorList>
    </citation>
    <scope>NUCLEOTIDE SEQUENCE [LARGE SCALE GENOMIC DNA]</scope>
    <source>
        <strain evidence="2">SpSt-102</strain>
    </source>
</reference>
<dbReference type="AlphaFoldDB" id="A0A7C5V393"/>
<organism evidence="2">
    <name type="scientific">Caldicellulosiruptor owensensis</name>
    <dbReference type="NCBI Taxonomy" id="55205"/>
    <lineage>
        <taxon>Bacteria</taxon>
        <taxon>Bacillati</taxon>
        <taxon>Bacillota</taxon>
        <taxon>Bacillota incertae sedis</taxon>
        <taxon>Caldicellulosiruptorales</taxon>
        <taxon>Caldicellulosiruptoraceae</taxon>
        <taxon>Caldicellulosiruptor</taxon>
    </lineage>
</organism>
<evidence type="ECO:0000313" key="2">
    <source>
        <dbReference type="EMBL" id="HHS02549.1"/>
    </source>
</evidence>
<name>A0A7C5V393_9FIRM</name>
<dbReference type="Gene3D" id="3.10.20.30">
    <property type="match status" value="1"/>
</dbReference>
<dbReference type="Pfam" id="PF14451">
    <property type="entry name" value="Ub-Mut7C"/>
    <property type="match status" value="1"/>
</dbReference>
<accession>A0A7C5V393</accession>
<comment type="caution">
    <text evidence="2">The sequence shown here is derived from an EMBL/GenBank/DDBJ whole genome shotgun (WGS) entry which is preliminary data.</text>
</comment>